<keyword evidence="7 12" id="KW-0997">Cell inner membrane</keyword>
<feature type="transmembrane region" description="Helical" evidence="11">
    <location>
        <begin position="33"/>
        <end position="53"/>
    </location>
</feature>
<feature type="transmembrane region" description="Helical" evidence="11">
    <location>
        <begin position="106"/>
        <end position="124"/>
    </location>
</feature>
<comment type="subcellular location">
    <subcellularLocation>
        <location evidence="2 12">Cell inner membrane</location>
        <topology evidence="2 12">Multi-pass membrane protein</topology>
    </subcellularLocation>
    <subcellularLocation>
        <location evidence="11">Cell membrane</location>
        <topology evidence="11">Multi-pass membrane protein</topology>
    </subcellularLocation>
</comment>
<keyword evidence="9 11" id="KW-1133">Transmembrane helix</keyword>
<evidence type="ECO:0000256" key="2">
    <source>
        <dbReference type="ARBA" id="ARBA00004429"/>
    </source>
</evidence>
<dbReference type="Gene3D" id="1.10.3720.10">
    <property type="entry name" value="MetI-like"/>
    <property type="match status" value="1"/>
</dbReference>
<dbReference type="InterPro" id="IPR011867">
    <property type="entry name" value="ModB_ABC"/>
</dbReference>
<evidence type="ECO:0000256" key="10">
    <source>
        <dbReference type="ARBA" id="ARBA00023136"/>
    </source>
</evidence>
<keyword evidence="8 11" id="KW-0812">Transmembrane</keyword>
<comment type="function">
    <text evidence="1 12">Part of the binding-protein-dependent transport system for molybdenum; probably responsible for the translocation of the substrate across the membrane.</text>
</comment>
<dbReference type="STRING" id="266779.Meso_2721"/>
<keyword evidence="6 12" id="KW-0500">Molybdenum</keyword>
<dbReference type="PANTHER" id="PTHR30183">
    <property type="entry name" value="MOLYBDENUM TRANSPORT SYSTEM PERMEASE PROTEIN MODB"/>
    <property type="match status" value="1"/>
</dbReference>
<dbReference type="PROSITE" id="PS50928">
    <property type="entry name" value="ABC_TM1"/>
    <property type="match status" value="1"/>
</dbReference>
<dbReference type="CDD" id="cd06261">
    <property type="entry name" value="TM_PBP2"/>
    <property type="match status" value="1"/>
</dbReference>
<feature type="transmembrane region" description="Helical" evidence="11">
    <location>
        <begin position="145"/>
        <end position="171"/>
    </location>
</feature>
<comment type="similarity">
    <text evidence="3 12">Belongs to the binding-protein-dependent transport system permease family. CysTW subfamily.</text>
</comment>
<dbReference type="AlphaFoldDB" id="Q11ES7"/>
<feature type="domain" description="ABC transmembrane type-1" evidence="13">
    <location>
        <begin position="27"/>
        <end position="230"/>
    </location>
</feature>
<gene>
    <name evidence="14" type="ordered locus">Meso_2721</name>
</gene>
<dbReference type="eggNOG" id="COG4149">
    <property type="taxonomic scope" value="Bacteria"/>
</dbReference>
<dbReference type="PANTHER" id="PTHR30183:SF3">
    <property type="entry name" value="MOLYBDENUM TRANSPORT SYSTEM PERMEASE PROTEIN MODB"/>
    <property type="match status" value="1"/>
</dbReference>
<keyword evidence="10 11" id="KW-0472">Membrane</keyword>
<feature type="transmembrane region" description="Helical" evidence="11">
    <location>
        <begin position="213"/>
        <end position="236"/>
    </location>
</feature>
<evidence type="ECO:0000256" key="5">
    <source>
        <dbReference type="ARBA" id="ARBA00022475"/>
    </source>
</evidence>
<evidence type="ECO:0000256" key="11">
    <source>
        <dbReference type="RuleBase" id="RU363032"/>
    </source>
</evidence>
<reference evidence="14" key="1">
    <citation type="submission" date="2006-06" db="EMBL/GenBank/DDBJ databases">
        <title>Complete sequence of chromosome of Chelativorans sp. BNC1.</title>
        <authorList>
            <consortium name="US DOE Joint Genome Institute"/>
            <person name="Copeland A."/>
            <person name="Lucas S."/>
            <person name="Lapidus A."/>
            <person name="Barry K."/>
            <person name="Detter J.C."/>
            <person name="Glavina del Rio T."/>
            <person name="Hammon N."/>
            <person name="Israni S."/>
            <person name="Dalin E."/>
            <person name="Tice H."/>
            <person name="Pitluck S."/>
            <person name="Chertkov O."/>
            <person name="Brettin T."/>
            <person name="Bruce D."/>
            <person name="Han C."/>
            <person name="Tapia R."/>
            <person name="Gilna P."/>
            <person name="Schmutz J."/>
            <person name="Larimer F."/>
            <person name="Land M."/>
            <person name="Hauser L."/>
            <person name="Kyrpides N."/>
            <person name="Mikhailova N."/>
            <person name="Richardson P."/>
        </authorList>
    </citation>
    <scope>NUCLEOTIDE SEQUENCE</scope>
    <source>
        <strain evidence="14">BNC1</strain>
    </source>
</reference>
<feature type="transmembrane region" description="Helical" evidence="11">
    <location>
        <begin position="65"/>
        <end position="86"/>
    </location>
</feature>
<dbReference type="InterPro" id="IPR035906">
    <property type="entry name" value="MetI-like_sf"/>
</dbReference>
<protein>
    <recommendedName>
        <fullName evidence="12">Molybdenum transport system permease</fullName>
    </recommendedName>
</protein>
<evidence type="ECO:0000256" key="3">
    <source>
        <dbReference type="ARBA" id="ARBA00007069"/>
    </source>
</evidence>
<evidence type="ECO:0000256" key="4">
    <source>
        <dbReference type="ARBA" id="ARBA00022448"/>
    </source>
</evidence>
<evidence type="ECO:0000256" key="9">
    <source>
        <dbReference type="ARBA" id="ARBA00022989"/>
    </source>
</evidence>
<evidence type="ECO:0000256" key="6">
    <source>
        <dbReference type="ARBA" id="ARBA00022505"/>
    </source>
</evidence>
<sequence length="243" mass="25417">MQNFPLPYASGPSGGGDEVSEAEIEILLLSAKVALAAMLFSIVPAFAVAWLLARGRFAGKALLQAVVTLPLVLPPVVTGYGLLVLFGSRGPLGRVFESFFDISFAFRWTGAALAAGVMAFPLLVRPIRLSLEAVDRGLEEAASTLGAWSPIVFLTVTLPLALPGLLAGIVLGFAKALGEFGATITFVSNVPGETQTLSLAIYALMQSPEGDAAALRLIGLSIILALGAVVVSEWVARRLERRA</sequence>
<dbReference type="NCBIfam" id="NF006939">
    <property type="entry name" value="PRK09421.1"/>
    <property type="match status" value="1"/>
</dbReference>
<evidence type="ECO:0000256" key="12">
    <source>
        <dbReference type="RuleBase" id="RU365097"/>
    </source>
</evidence>
<keyword evidence="4 11" id="KW-0813">Transport</keyword>
<name>Q11ES7_CHESB</name>
<organism evidence="14">
    <name type="scientific">Chelativorans sp. (strain BNC1)</name>
    <dbReference type="NCBI Taxonomy" id="266779"/>
    <lineage>
        <taxon>Bacteria</taxon>
        <taxon>Pseudomonadati</taxon>
        <taxon>Pseudomonadota</taxon>
        <taxon>Alphaproteobacteria</taxon>
        <taxon>Hyphomicrobiales</taxon>
        <taxon>Phyllobacteriaceae</taxon>
        <taxon>Chelativorans</taxon>
    </lineage>
</organism>
<evidence type="ECO:0000313" key="14">
    <source>
        <dbReference type="EMBL" id="ABG64098.1"/>
    </source>
</evidence>
<dbReference type="NCBIfam" id="TIGR02141">
    <property type="entry name" value="modB_ABC"/>
    <property type="match status" value="1"/>
</dbReference>
<dbReference type="SUPFAM" id="SSF161098">
    <property type="entry name" value="MetI-like"/>
    <property type="match status" value="1"/>
</dbReference>
<dbReference type="InterPro" id="IPR000515">
    <property type="entry name" value="MetI-like"/>
</dbReference>
<accession>Q11ES7</accession>
<dbReference type="FunFam" id="1.10.3720.10:FF:000018">
    <property type="entry name" value="Molybdenum transport system permease"/>
    <property type="match status" value="1"/>
</dbReference>
<dbReference type="GO" id="GO:0015098">
    <property type="term" value="F:molybdate ion transmembrane transporter activity"/>
    <property type="evidence" value="ECO:0007669"/>
    <property type="project" value="UniProtKB-UniRule"/>
</dbReference>
<dbReference type="GO" id="GO:0005886">
    <property type="term" value="C:plasma membrane"/>
    <property type="evidence" value="ECO:0007669"/>
    <property type="project" value="UniProtKB-SubCell"/>
</dbReference>
<dbReference type="KEGG" id="mes:Meso_2721"/>
<dbReference type="HOGENOM" id="CLU_016047_14_3_5"/>
<evidence type="ECO:0000256" key="8">
    <source>
        <dbReference type="ARBA" id="ARBA00022692"/>
    </source>
</evidence>
<dbReference type="OrthoDB" id="9774448at2"/>
<dbReference type="Pfam" id="PF00528">
    <property type="entry name" value="BPD_transp_1"/>
    <property type="match status" value="1"/>
</dbReference>
<evidence type="ECO:0000259" key="13">
    <source>
        <dbReference type="PROSITE" id="PS50928"/>
    </source>
</evidence>
<evidence type="ECO:0000256" key="7">
    <source>
        <dbReference type="ARBA" id="ARBA00022519"/>
    </source>
</evidence>
<dbReference type="EMBL" id="CP000390">
    <property type="protein sequence ID" value="ABG64098.1"/>
    <property type="molecule type" value="Genomic_DNA"/>
</dbReference>
<proteinExistence type="inferred from homology"/>
<keyword evidence="5" id="KW-1003">Cell membrane</keyword>
<evidence type="ECO:0000256" key="1">
    <source>
        <dbReference type="ARBA" id="ARBA00002949"/>
    </source>
</evidence>